<dbReference type="InterPro" id="IPR008983">
    <property type="entry name" value="Tumour_necrosis_fac-like_dom"/>
</dbReference>
<keyword evidence="11" id="KW-1185">Reference proteome</keyword>
<dbReference type="InterPro" id="IPR006052">
    <property type="entry name" value="TNF_dom"/>
</dbReference>
<keyword evidence="8" id="KW-0812">Transmembrane</keyword>
<evidence type="ECO:0000256" key="8">
    <source>
        <dbReference type="SAM" id="Phobius"/>
    </source>
</evidence>
<comment type="similarity">
    <text evidence="2">Belongs to the tumor necrosis factor family.</text>
</comment>
<reference evidence="10" key="1">
    <citation type="journal article" date="2019" name="bioRxiv">
        <title>The Genome of the Zebra Mussel, Dreissena polymorpha: A Resource for Invasive Species Research.</title>
        <authorList>
            <person name="McCartney M.A."/>
            <person name="Auch B."/>
            <person name="Kono T."/>
            <person name="Mallez S."/>
            <person name="Zhang Y."/>
            <person name="Obille A."/>
            <person name="Becker A."/>
            <person name="Abrahante J.E."/>
            <person name="Garbe J."/>
            <person name="Badalamenti J.P."/>
            <person name="Herman A."/>
            <person name="Mangelson H."/>
            <person name="Liachko I."/>
            <person name="Sullivan S."/>
            <person name="Sone E.D."/>
            <person name="Koren S."/>
            <person name="Silverstein K.A.T."/>
            <person name="Beckman K.B."/>
            <person name="Gohl D.M."/>
        </authorList>
    </citation>
    <scope>NUCLEOTIDE SEQUENCE</scope>
    <source>
        <strain evidence="10">Duluth1</strain>
        <tissue evidence="10">Whole animal</tissue>
    </source>
</reference>
<evidence type="ECO:0000256" key="1">
    <source>
        <dbReference type="ARBA" id="ARBA00004613"/>
    </source>
</evidence>
<feature type="region of interest" description="Disordered" evidence="7">
    <location>
        <begin position="104"/>
        <end position="180"/>
    </location>
</feature>
<keyword evidence="8" id="KW-1133">Transmembrane helix</keyword>
<comment type="caution">
    <text evidence="10">The sequence shown here is derived from an EMBL/GenBank/DDBJ whole genome shotgun (WGS) entry which is preliminary data.</text>
</comment>
<protein>
    <recommendedName>
        <fullName evidence="9">THD domain-containing protein</fullName>
    </recommendedName>
</protein>
<evidence type="ECO:0000256" key="7">
    <source>
        <dbReference type="SAM" id="MobiDB-lite"/>
    </source>
</evidence>
<dbReference type="AlphaFoldDB" id="A0A9D4JED8"/>
<feature type="domain" description="THD" evidence="9">
    <location>
        <begin position="306"/>
        <end position="416"/>
    </location>
</feature>
<evidence type="ECO:0000259" key="9">
    <source>
        <dbReference type="Pfam" id="PF00229"/>
    </source>
</evidence>
<organism evidence="10 11">
    <name type="scientific">Dreissena polymorpha</name>
    <name type="common">Zebra mussel</name>
    <name type="synonym">Mytilus polymorpha</name>
    <dbReference type="NCBI Taxonomy" id="45954"/>
    <lineage>
        <taxon>Eukaryota</taxon>
        <taxon>Metazoa</taxon>
        <taxon>Spiralia</taxon>
        <taxon>Lophotrochozoa</taxon>
        <taxon>Mollusca</taxon>
        <taxon>Bivalvia</taxon>
        <taxon>Autobranchia</taxon>
        <taxon>Heteroconchia</taxon>
        <taxon>Euheterodonta</taxon>
        <taxon>Imparidentia</taxon>
        <taxon>Neoheterodontei</taxon>
        <taxon>Myida</taxon>
        <taxon>Dreissenoidea</taxon>
        <taxon>Dreissenidae</taxon>
        <taxon>Dreissena</taxon>
    </lineage>
</organism>
<dbReference type="Proteomes" id="UP000828390">
    <property type="component" value="Unassembled WGS sequence"/>
</dbReference>
<dbReference type="GO" id="GO:0005125">
    <property type="term" value="F:cytokine activity"/>
    <property type="evidence" value="ECO:0007669"/>
    <property type="project" value="UniProtKB-KW"/>
</dbReference>
<keyword evidence="4" id="KW-0964">Secreted</keyword>
<dbReference type="Gene3D" id="2.60.120.40">
    <property type="match status" value="1"/>
</dbReference>
<dbReference type="PANTHER" id="PTHR15151:SF20">
    <property type="entry name" value="TUMOR NECROSIS FACTOR LIGAND SUPERFAMILY MEMBER 12"/>
    <property type="match status" value="1"/>
</dbReference>
<dbReference type="GO" id="GO:0016020">
    <property type="term" value="C:membrane"/>
    <property type="evidence" value="ECO:0007669"/>
    <property type="project" value="InterPro"/>
</dbReference>
<evidence type="ECO:0000256" key="5">
    <source>
        <dbReference type="ARBA" id="ARBA00023157"/>
    </source>
</evidence>
<dbReference type="InterPro" id="IPR051748">
    <property type="entry name" value="TNF_Ligand_Superfamily"/>
</dbReference>
<dbReference type="GO" id="GO:0005615">
    <property type="term" value="C:extracellular space"/>
    <property type="evidence" value="ECO:0007669"/>
    <property type="project" value="UniProtKB-KW"/>
</dbReference>
<keyword evidence="3" id="KW-0202">Cytokine</keyword>
<dbReference type="Pfam" id="PF00229">
    <property type="entry name" value="TNF"/>
    <property type="match status" value="1"/>
</dbReference>
<evidence type="ECO:0000313" key="11">
    <source>
        <dbReference type="Proteomes" id="UP000828390"/>
    </source>
</evidence>
<keyword evidence="8" id="KW-0472">Membrane</keyword>
<evidence type="ECO:0000256" key="3">
    <source>
        <dbReference type="ARBA" id="ARBA00022514"/>
    </source>
</evidence>
<evidence type="ECO:0000256" key="2">
    <source>
        <dbReference type="ARBA" id="ARBA00008670"/>
    </source>
</evidence>
<proteinExistence type="inferred from homology"/>
<sequence length="422" mass="47912">MPVELSVYMYDIIKITHCRNIAMEFVSDEESMTTKHQVRGERFFATMQELSAPRPRRALDLAATVACVACVLTLVACGLTVHMYVQIQTRNFRDELTTIVREEVRAGRPTADPQGLYTDNQEGNYDGQVIELTREESVPKRKRTASDDQTSSSPTRQKKRQRNGNKERDNKRNPKNKEDKCCRAIKKELGPMIQGALTSRLSDMINKTVEKALYQIQGSNEDNKDNKHFIGIDHYTTAVDEAFIQQKMGKFEPGNAFNRSVEIPEWSGTLYRNRSLRIQEAPMTLKMFAPTSADSQRRLFDLDNNTGQFRARYSGLYHIYAHVPFNVDESMRSDGEAGNGAILLVHTRNTRRHNTLRCQEVTRADTAMTINNGPFEACNINGVLHLKQGDGVRLESVSKHVLVDLTKEITYIGALAYQLNTL</sequence>
<evidence type="ECO:0000313" key="10">
    <source>
        <dbReference type="EMBL" id="KAH3804742.1"/>
    </source>
</evidence>
<dbReference type="GO" id="GO:0005164">
    <property type="term" value="F:tumor necrosis factor receptor binding"/>
    <property type="evidence" value="ECO:0007669"/>
    <property type="project" value="InterPro"/>
</dbReference>
<keyword evidence="6" id="KW-0325">Glycoprotein</keyword>
<evidence type="ECO:0000256" key="6">
    <source>
        <dbReference type="ARBA" id="ARBA00023180"/>
    </source>
</evidence>
<accession>A0A9D4JED8</accession>
<gene>
    <name evidence="10" type="ORF">DPMN_133031</name>
</gene>
<reference evidence="10" key="2">
    <citation type="submission" date="2020-11" db="EMBL/GenBank/DDBJ databases">
        <authorList>
            <person name="McCartney M.A."/>
            <person name="Auch B."/>
            <person name="Kono T."/>
            <person name="Mallez S."/>
            <person name="Becker A."/>
            <person name="Gohl D.M."/>
            <person name="Silverstein K.A.T."/>
            <person name="Koren S."/>
            <person name="Bechman K.B."/>
            <person name="Herman A."/>
            <person name="Abrahante J.E."/>
            <person name="Garbe J."/>
        </authorList>
    </citation>
    <scope>NUCLEOTIDE SEQUENCE</scope>
    <source>
        <strain evidence="10">Duluth1</strain>
        <tissue evidence="10">Whole animal</tissue>
    </source>
</reference>
<feature type="compositionally biased region" description="Basic and acidic residues" evidence="7">
    <location>
        <begin position="164"/>
        <end position="180"/>
    </location>
</feature>
<dbReference type="PANTHER" id="PTHR15151">
    <property type="entry name" value="PROTEIN EIGER"/>
    <property type="match status" value="1"/>
</dbReference>
<dbReference type="SUPFAM" id="SSF49842">
    <property type="entry name" value="TNF-like"/>
    <property type="match status" value="1"/>
</dbReference>
<keyword evidence="5" id="KW-1015">Disulfide bond</keyword>
<feature type="transmembrane region" description="Helical" evidence="8">
    <location>
        <begin position="61"/>
        <end position="85"/>
    </location>
</feature>
<dbReference type="EMBL" id="JAIWYP010000006">
    <property type="protein sequence ID" value="KAH3804742.1"/>
    <property type="molecule type" value="Genomic_DNA"/>
</dbReference>
<evidence type="ECO:0000256" key="4">
    <source>
        <dbReference type="ARBA" id="ARBA00022525"/>
    </source>
</evidence>
<dbReference type="GO" id="GO:0006955">
    <property type="term" value="P:immune response"/>
    <property type="evidence" value="ECO:0007669"/>
    <property type="project" value="InterPro"/>
</dbReference>
<name>A0A9D4JED8_DREPO</name>
<comment type="subcellular location">
    <subcellularLocation>
        <location evidence="1">Secreted</location>
    </subcellularLocation>
</comment>